<dbReference type="PATRIC" id="fig|2033.6.peg.3556"/>
<organism evidence="8 9">
    <name type="scientific">Microbacterium testaceum</name>
    <name type="common">Aureobacterium testaceum</name>
    <name type="synonym">Brevibacterium testaceum</name>
    <dbReference type="NCBI Taxonomy" id="2033"/>
    <lineage>
        <taxon>Bacteria</taxon>
        <taxon>Bacillati</taxon>
        <taxon>Actinomycetota</taxon>
        <taxon>Actinomycetes</taxon>
        <taxon>Micrococcales</taxon>
        <taxon>Microbacteriaceae</taxon>
        <taxon>Microbacterium</taxon>
    </lineage>
</organism>
<feature type="compositionally biased region" description="Low complexity" evidence="5">
    <location>
        <begin position="700"/>
        <end position="711"/>
    </location>
</feature>
<name>A0A147EVS0_MICTE</name>
<evidence type="ECO:0000313" key="8">
    <source>
        <dbReference type="EMBL" id="KTR93686.1"/>
    </source>
</evidence>
<dbReference type="GO" id="GO:0005524">
    <property type="term" value="F:ATP binding"/>
    <property type="evidence" value="ECO:0007669"/>
    <property type="project" value="UniProtKB-KW"/>
</dbReference>
<dbReference type="Gene3D" id="1.20.120.1080">
    <property type="match status" value="1"/>
</dbReference>
<dbReference type="InterPro" id="IPR003593">
    <property type="entry name" value="AAA+_ATPase"/>
</dbReference>
<feature type="domain" description="Helicase C-terminal" evidence="7">
    <location>
        <begin position="266"/>
        <end position="440"/>
    </location>
</feature>
<evidence type="ECO:0000256" key="3">
    <source>
        <dbReference type="ARBA" id="ARBA00022806"/>
    </source>
</evidence>
<feature type="compositionally biased region" description="Basic and acidic residues" evidence="5">
    <location>
        <begin position="658"/>
        <end position="682"/>
    </location>
</feature>
<feature type="compositionally biased region" description="Basic and acidic residues" evidence="5">
    <location>
        <begin position="493"/>
        <end position="525"/>
    </location>
</feature>
<dbReference type="SMART" id="SM00847">
    <property type="entry name" value="HA2"/>
    <property type="match status" value="1"/>
</dbReference>
<evidence type="ECO:0000313" key="9">
    <source>
        <dbReference type="Proteomes" id="UP000075025"/>
    </source>
</evidence>
<feature type="region of interest" description="Disordered" evidence="5">
    <location>
        <begin position="207"/>
        <end position="262"/>
    </location>
</feature>
<evidence type="ECO:0000256" key="5">
    <source>
        <dbReference type="SAM" id="MobiDB-lite"/>
    </source>
</evidence>
<dbReference type="GO" id="GO:0003723">
    <property type="term" value="F:RNA binding"/>
    <property type="evidence" value="ECO:0007669"/>
    <property type="project" value="TreeGrafter"/>
</dbReference>
<dbReference type="InterPro" id="IPR024590">
    <property type="entry name" value="HrpA_C"/>
</dbReference>
<dbReference type="InterPro" id="IPR014001">
    <property type="entry name" value="Helicase_ATP-bd"/>
</dbReference>
<dbReference type="InterPro" id="IPR007502">
    <property type="entry name" value="Helicase-assoc_dom"/>
</dbReference>
<dbReference type="PROSITE" id="PS51192">
    <property type="entry name" value="HELICASE_ATP_BIND_1"/>
    <property type="match status" value="1"/>
</dbReference>
<dbReference type="PANTHER" id="PTHR18934">
    <property type="entry name" value="ATP-DEPENDENT RNA HELICASE"/>
    <property type="match status" value="1"/>
</dbReference>
<dbReference type="Gene3D" id="3.40.50.300">
    <property type="entry name" value="P-loop containing nucleotide triphosphate hydrolases"/>
    <property type="match status" value="2"/>
</dbReference>
<dbReference type="Pfam" id="PF00270">
    <property type="entry name" value="DEAD"/>
    <property type="match status" value="1"/>
</dbReference>
<dbReference type="PANTHER" id="PTHR18934:SF99">
    <property type="entry name" value="ATP-DEPENDENT RNA HELICASE DHX37-RELATED"/>
    <property type="match status" value="1"/>
</dbReference>
<evidence type="ECO:0000259" key="6">
    <source>
        <dbReference type="PROSITE" id="PS51192"/>
    </source>
</evidence>
<dbReference type="SMART" id="SM00382">
    <property type="entry name" value="AAA"/>
    <property type="match status" value="1"/>
</dbReference>
<dbReference type="SMART" id="SM00487">
    <property type="entry name" value="DEXDc"/>
    <property type="match status" value="1"/>
</dbReference>
<comment type="caution">
    <text evidence="8">The sequence shown here is derived from an EMBL/GenBank/DDBJ whole genome shotgun (WGS) entry which is preliminary data.</text>
</comment>
<dbReference type="GO" id="GO:0016787">
    <property type="term" value="F:hydrolase activity"/>
    <property type="evidence" value="ECO:0007669"/>
    <property type="project" value="UniProtKB-KW"/>
</dbReference>
<evidence type="ECO:0000256" key="2">
    <source>
        <dbReference type="ARBA" id="ARBA00022801"/>
    </source>
</evidence>
<gene>
    <name evidence="8" type="ORF">NS220_11570</name>
</gene>
<dbReference type="InterPro" id="IPR011545">
    <property type="entry name" value="DEAD/DEAH_box_helicase_dom"/>
</dbReference>
<dbReference type="GO" id="GO:0004386">
    <property type="term" value="F:helicase activity"/>
    <property type="evidence" value="ECO:0007669"/>
    <property type="project" value="UniProtKB-KW"/>
</dbReference>
<feature type="region of interest" description="Disordered" evidence="5">
    <location>
        <begin position="476"/>
        <end position="525"/>
    </location>
</feature>
<dbReference type="InterPro" id="IPR027417">
    <property type="entry name" value="P-loop_NTPase"/>
</dbReference>
<evidence type="ECO:0000256" key="4">
    <source>
        <dbReference type="ARBA" id="ARBA00022840"/>
    </source>
</evidence>
<dbReference type="InterPro" id="IPR001650">
    <property type="entry name" value="Helicase_C-like"/>
</dbReference>
<reference evidence="8 9" key="1">
    <citation type="journal article" date="2016" name="Front. Microbiol.">
        <title>Genomic Resource of Rice Seed Associated Bacteria.</title>
        <authorList>
            <person name="Midha S."/>
            <person name="Bansal K."/>
            <person name="Sharma S."/>
            <person name="Kumar N."/>
            <person name="Patil P.P."/>
            <person name="Chaudhry V."/>
            <person name="Patil P.B."/>
        </authorList>
    </citation>
    <scope>NUCLEOTIDE SEQUENCE [LARGE SCALE GENOMIC DNA]</scope>
    <source>
        <strain evidence="8 9">NS220</strain>
    </source>
</reference>
<dbReference type="Pfam" id="PF00271">
    <property type="entry name" value="Helicase_C"/>
    <property type="match status" value="1"/>
</dbReference>
<dbReference type="InterPro" id="IPR011709">
    <property type="entry name" value="DEAD-box_helicase_OB_fold"/>
</dbReference>
<dbReference type="PROSITE" id="PS51194">
    <property type="entry name" value="HELICASE_CTER"/>
    <property type="match status" value="1"/>
</dbReference>
<keyword evidence="4" id="KW-0067">ATP-binding</keyword>
<evidence type="ECO:0000256" key="1">
    <source>
        <dbReference type="ARBA" id="ARBA00022741"/>
    </source>
</evidence>
<sequence length="1459" mass="159116">MSVEPVIVYPPELPVSAARDEIARAIRDHQVVIVAGATGSGKTTQLPKICLELGRTSIAHTQPRRIAARTIAERIADEMQVPLGSTVGYKVRFTDKVSADTRVALVTDGILLNEIHRDRLLRRYDTIIVDEAHERSLNIDFLLGYLRRILPKRPDLKVIVTSATIDPESFARHFAAAPAEPGGEPTPAPVIEVSGRTYPVEIRYRPLDGAEDVGGAGETPEIPDADDPAVPSSRGRTGPGPQKVRSSARAAGKPGGPGDDADEVGAVVAALRELDREPAGDVLVFFPGEAEIRDAADAIRGAYQKDAAPTEVLPLYGRLSAAEQHRVFERSTVAGVRRRVILATNVAETSLTVPGIRYVVDTGTARISRYSNRSKIQRLPIEAVSQASAQQRSGRAGRTSPGIAIRLYSEDDFTRRPEYTEPEILRTSLASVILQMLSLGFGDIQAFPFLTPPDSRGVKAAFDLLVELGAVKLPAPGSRSAAASDRELDEGERDVRGDGDPSRQRDGRGERSRGRGDDRGPRLTEIGREIARLPIDPRFARMLIEARRGDVTSEVLAIVSGMSIQDVRERPEERREEADRFHARFTDPTSDFLSLLNLWEYLQEKQAELGSSAFRRLCRSEHLNYVRVREWMDVHRQLRSLGAERGDGGRASAGEGGRGGDGRGRDGGTGRGGERGGSERGRGSTNHVPLSAGTDPSRPHNSGHGSHNSGHGVHKSGHGSSSERTAPEGHAAGDAIHRAILSGLLSHLGILDPRTMAQTKDRKAPGETRPVKGEYIGARGARFAIFPGSGLKKKRPSAVMAAELVETSRLFARTVAAVDPAWAEELAPDLVKRSLSEPHWSKDAGSAAAYEKVTLFGVELVGRRRVQLARFDRPLAREMFVRHALVEGEWDPSVLDKRLTAFLRRNLEQRRLLEKIEERERRRDILIGDEAVFAFYNARIPADVTDVRSFEAWWKDAVHRTPHLLDLRESDLTGDRAQGDDRAFPARWRQGDQTLNLAYRFEPGAPDDGVTVVVPLPLLAQLRPDGFDWQVPGMRDELVTALLRALPKTIRRNVVPAADWAEKFSAELAEKGPEHANGLPKTTLVDALAAQVQRVANQRVSATDFELERVPAHLLPSFRAVDARGRAIGSDRDLRALQRRLADKARSSVESTIARPAQKAAKVAEASPAFAARAKLTTWDLDELTEVVDTPVAGGVVRGYPALVDDGDSVTLRVEATPEDAARLTRAGIRRLMLLAVPSPATYVLDHLTANEKLALAASPYQNAKALIEDARVALADDILGRESPTGVVRDKAAFERVRDAFSSASVERTFQTVSLAAKILLAQRDVERAMKDAASITLLGALNDVRGQVKGLLFPGFLSRTGLPRLQHYPRYLAGALERVTTLSDNPGRDRQRMTEYERAAAGFLDAGGAVPLPADAPANLVQTRWLLEELRVSLFAQRLGTAEPVSPQRIAKALKGA</sequence>
<keyword evidence="2" id="KW-0378">Hydrolase</keyword>
<dbReference type="Proteomes" id="UP000075025">
    <property type="component" value="Unassembled WGS sequence"/>
</dbReference>
<keyword evidence="1" id="KW-0547">Nucleotide-binding</keyword>
<dbReference type="CDD" id="cd18791">
    <property type="entry name" value="SF2_C_RHA"/>
    <property type="match status" value="1"/>
</dbReference>
<protein>
    <submittedName>
        <fullName evidence="8">ATP-dependent helicase</fullName>
    </submittedName>
</protein>
<keyword evidence="3 8" id="KW-0347">Helicase</keyword>
<dbReference type="OrthoDB" id="9805617at2"/>
<feature type="region of interest" description="Disordered" evidence="5">
    <location>
        <begin position="642"/>
        <end position="728"/>
    </location>
</feature>
<dbReference type="SMART" id="SM00490">
    <property type="entry name" value="HELICc"/>
    <property type="match status" value="1"/>
</dbReference>
<feature type="domain" description="Helicase ATP-binding" evidence="6">
    <location>
        <begin position="23"/>
        <end position="183"/>
    </location>
</feature>
<accession>A0A147EVS0</accession>
<dbReference type="Pfam" id="PF11898">
    <property type="entry name" value="DUF3418"/>
    <property type="match status" value="1"/>
</dbReference>
<dbReference type="Pfam" id="PF21010">
    <property type="entry name" value="HA2_C"/>
    <property type="match status" value="1"/>
</dbReference>
<dbReference type="RefSeq" id="WP_058624197.1">
    <property type="nucleotide sequence ID" value="NZ_LDRT01000076.1"/>
</dbReference>
<dbReference type="Pfam" id="PF07717">
    <property type="entry name" value="OB_NTP_bind"/>
    <property type="match status" value="1"/>
</dbReference>
<evidence type="ECO:0000259" key="7">
    <source>
        <dbReference type="PROSITE" id="PS51194"/>
    </source>
</evidence>
<dbReference type="SUPFAM" id="SSF52540">
    <property type="entry name" value="P-loop containing nucleoside triphosphate hydrolases"/>
    <property type="match status" value="1"/>
</dbReference>
<proteinExistence type="predicted"/>
<dbReference type="EMBL" id="LDRT01000076">
    <property type="protein sequence ID" value="KTR93686.1"/>
    <property type="molecule type" value="Genomic_DNA"/>
</dbReference>